<dbReference type="Proteomes" id="UP000054549">
    <property type="component" value="Unassembled WGS sequence"/>
</dbReference>
<organism evidence="1 2">
    <name type="scientific">Amanita muscaria (strain Koide BX008)</name>
    <dbReference type="NCBI Taxonomy" id="946122"/>
    <lineage>
        <taxon>Eukaryota</taxon>
        <taxon>Fungi</taxon>
        <taxon>Dikarya</taxon>
        <taxon>Basidiomycota</taxon>
        <taxon>Agaricomycotina</taxon>
        <taxon>Agaricomycetes</taxon>
        <taxon>Agaricomycetidae</taxon>
        <taxon>Agaricales</taxon>
        <taxon>Pluteineae</taxon>
        <taxon>Amanitaceae</taxon>
        <taxon>Amanita</taxon>
    </lineage>
</organism>
<proteinExistence type="predicted"/>
<evidence type="ECO:0000313" key="2">
    <source>
        <dbReference type="Proteomes" id="UP000054549"/>
    </source>
</evidence>
<dbReference type="AlphaFoldDB" id="A0A0C2XB70"/>
<dbReference type="InParanoid" id="A0A0C2XB70"/>
<accession>A0A0C2XB70</accession>
<dbReference type="HOGENOM" id="CLU_611061_0_0_1"/>
<dbReference type="STRING" id="946122.A0A0C2XB70"/>
<name>A0A0C2XB70_AMAMK</name>
<keyword evidence="2" id="KW-1185">Reference proteome</keyword>
<dbReference type="SUPFAM" id="SSF52047">
    <property type="entry name" value="RNI-like"/>
    <property type="match status" value="1"/>
</dbReference>
<evidence type="ECO:0000313" key="1">
    <source>
        <dbReference type="EMBL" id="KIL66576.1"/>
    </source>
</evidence>
<dbReference type="InterPro" id="IPR032675">
    <property type="entry name" value="LRR_dom_sf"/>
</dbReference>
<dbReference type="Gene3D" id="3.80.10.10">
    <property type="entry name" value="Ribonuclease Inhibitor"/>
    <property type="match status" value="1"/>
</dbReference>
<reference evidence="1 2" key="1">
    <citation type="submission" date="2014-04" db="EMBL/GenBank/DDBJ databases">
        <title>Evolutionary Origins and Diversification of the Mycorrhizal Mutualists.</title>
        <authorList>
            <consortium name="DOE Joint Genome Institute"/>
            <consortium name="Mycorrhizal Genomics Consortium"/>
            <person name="Kohler A."/>
            <person name="Kuo A."/>
            <person name="Nagy L.G."/>
            <person name="Floudas D."/>
            <person name="Copeland A."/>
            <person name="Barry K.W."/>
            <person name="Cichocki N."/>
            <person name="Veneault-Fourrey C."/>
            <person name="LaButti K."/>
            <person name="Lindquist E.A."/>
            <person name="Lipzen A."/>
            <person name="Lundell T."/>
            <person name="Morin E."/>
            <person name="Murat C."/>
            <person name="Riley R."/>
            <person name="Ohm R."/>
            <person name="Sun H."/>
            <person name="Tunlid A."/>
            <person name="Henrissat B."/>
            <person name="Grigoriev I.V."/>
            <person name="Hibbett D.S."/>
            <person name="Martin F."/>
        </authorList>
    </citation>
    <scope>NUCLEOTIDE SEQUENCE [LARGE SCALE GENOMIC DNA]</scope>
    <source>
        <strain evidence="1 2">Koide BX008</strain>
    </source>
</reference>
<gene>
    <name evidence="1" type="ORF">M378DRAFT_160568</name>
</gene>
<dbReference type="EMBL" id="KN818235">
    <property type="protein sequence ID" value="KIL66576.1"/>
    <property type="molecule type" value="Genomic_DNA"/>
</dbReference>
<evidence type="ECO:0008006" key="3">
    <source>
        <dbReference type="Google" id="ProtNLM"/>
    </source>
</evidence>
<dbReference type="OrthoDB" id="2835096at2759"/>
<protein>
    <recommendedName>
        <fullName evidence="3">F-box domain-containing protein</fullName>
    </recommendedName>
</protein>
<sequence length="466" mass="53900">MQHVPAEIINEIFKHLIIDKLVVLNPREFPWYVGQICASWRAEFTSTPWIWRKFIIADARPITEHGLEKAARLVKLCIQRSRNQPISFTFLFCGKYLRPKGRQYVNQMLSDLIIESQRWEVVDVEAELLSLKTFCLPNLSNQFPLLRSMALRIYGIHWDEPKCWESFLCAHSLTRVELDELPRYDFDWSRLTVLTLQHETGAPDILRVMRRLRCIEKLQFTVNKYSSLGTAEDGMIALPTLKVLSCPGDVLRHLRAPALEELRIVSFLMDIRPSLLPDGAISFLRTSSGSLTKLILGQGCCIDSDAKRILQELPNVTKLCLDADLDLSDILPYNLEKGIQILPKLELLIADGYSYRSRIEWRQRDAVLTLWATVASRTSNPGLFEWPYRAGKLRELRMIRQIGYDEYHDTTTHLILSHLCEERKVKYLAFEQSQKVGHIWCSEAENCAFDLCNHNSAFYLQTESLV</sequence>